<dbReference type="Pfam" id="PF13646">
    <property type="entry name" value="HEAT_2"/>
    <property type="match status" value="1"/>
</dbReference>
<protein>
    <submittedName>
        <fullName evidence="1">HEAT repeat domain-containing protein</fullName>
    </submittedName>
</protein>
<name>A0A5C0SGR3_CRATE</name>
<evidence type="ECO:0000313" key="2">
    <source>
        <dbReference type="Proteomes" id="UP000324646"/>
    </source>
</evidence>
<dbReference type="OrthoDB" id="1706421at2"/>
<accession>A0A5C0SGR3</accession>
<dbReference type="AlphaFoldDB" id="A0A5C0SGR3"/>
<dbReference type="InterPro" id="IPR011989">
    <property type="entry name" value="ARM-like"/>
</dbReference>
<dbReference type="Proteomes" id="UP000324646">
    <property type="component" value="Chromosome"/>
</dbReference>
<organism evidence="1 2">
    <name type="scientific">Crassaminicella thermophila</name>
    <dbReference type="NCBI Taxonomy" id="2599308"/>
    <lineage>
        <taxon>Bacteria</taxon>
        <taxon>Bacillati</taxon>
        <taxon>Bacillota</taxon>
        <taxon>Clostridia</taxon>
        <taxon>Eubacteriales</taxon>
        <taxon>Clostridiaceae</taxon>
        <taxon>Crassaminicella</taxon>
    </lineage>
</organism>
<keyword evidence="2" id="KW-1185">Reference proteome</keyword>
<dbReference type="SUPFAM" id="SSF48371">
    <property type="entry name" value="ARM repeat"/>
    <property type="match status" value="1"/>
</dbReference>
<dbReference type="EMBL" id="CP042243">
    <property type="protein sequence ID" value="QEK12408.1"/>
    <property type="molecule type" value="Genomic_DNA"/>
</dbReference>
<dbReference type="Gene3D" id="1.25.10.10">
    <property type="entry name" value="Leucine-rich Repeat Variant"/>
    <property type="match status" value="1"/>
</dbReference>
<reference evidence="1 2" key="1">
    <citation type="submission" date="2019-07" db="EMBL/GenBank/DDBJ databases">
        <title>Complete genome of Crassaminicella thermophila SY095.</title>
        <authorList>
            <person name="Li X."/>
        </authorList>
    </citation>
    <scope>NUCLEOTIDE SEQUENCE [LARGE SCALE GENOMIC DNA]</scope>
    <source>
        <strain evidence="1 2">SY095</strain>
    </source>
</reference>
<gene>
    <name evidence="1" type="ORF">FQB35_08470</name>
</gene>
<proteinExistence type="predicted"/>
<evidence type="ECO:0000313" key="1">
    <source>
        <dbReference type="EMBL" id="QEK12408.1"/>
    </source>
</evidence>
<sequence length="229" mass="26799">MKWSKNMQQKRLSLSWDDINIKKDYMITYLLYKEGKGIDLIASIRNMTVEKVKKQLILAKSEIFSVSTEEKSILDKMLEATKSKRYEMLSSIKMKDKKILVREIYKRYNYINNPDDKMIVIWIIGELGIQKLIPIIYQDIQHPHGNVRRMVCSAINKIGDADSIEYLHRALLDSKPQVRQYAAKALGKLGNKKSIKKIKSLICNPKEKEYVKRAFQEAICNIERRLENS</sequence>
<dbReference type="InterPro" id="IPR016024">
    <property type="entry name" value="ARM-type_fold"/>
</dbReference>
<dbReference type="KEGG" id="crs:FQB35_08470"/>